<comment type="caution">
    <text evidence="1">The sequence shown here is derived from an EMBL/GenBank/DDBJ whole genome shotgun (WGS) entry which is preliminary data.</text>
</comment>
<keyword evidence="2" id="KW-1185">Reference proteome</keyword>
<protein>
    <submittedName>
        <fullName evidence="1">Uncharacterized protein</fullName>
    </submittedName>
</protein>
<accession>A0ABX3CXD6</accession>
<dbReference type="EMBL" id="MBRJ01000008">
    <property type="protein sequence ID" value="OHX49943.1"/>
    <property type="molecule type" value="Genomic_DNA"/>
</dbReference>
<organism evidence="1 2">
    <name type="scientific">Cytobacillus oceanisediminis</name>
    <dbReference type="NCBI Taxonomy" id="665099"/>
    <lineage>
        <taxon>Bacteria</taxon>
        <taxon>Bacillati</taxon>
        <taxon>Bacillota</taxon>
        <taxon>Bacilli</taxon>
        <taxon>Bacillales</taxon>
        <taxon>Bacillaceae</taxon>
        <taxon>Cytobacillus</taxon>
    </lineage>
</organism>
<name>A0ABX3CXD6_9BACI</name>
<dbReference type="RefSeq" id="WP_071156266.1">
    <property type="nucleotide sequence ID" value="NZ_MBRJ01000008.1"/>
</dbReference>
<dbReference type="Proteomes" id="UP000180194">
    <property type="component" value="Unassembled WGS sequence"/>
</dbReference>
<evidence type="ECO:0000313" key="1">
    <source>
        <dbReference type="EMBL" id="OHX49943.1"/>
    </source>
</evidence>
<gene>
    <name evidence="1" type="ORF">BBV17_10635</name>
</gene>
<sequence>MRYRVIKVKFRDNWKTLPGARVIAGGNYGSVLEFAGRPCRFKELAQAAEAATDQTIDIQEVTRNDFDLNIAQTGISQIGLMLAKNYQDYAIAGNNGESEASPAVFEKVLGHSLTPLSEALKELL</sequence>
<reference evidence="1 2" key="1">
    <citation type="submission" date="2016-07" db="EMBL/GenBank/DDBJ databases">
        <title>Bacillus oceanisediminis whole genome.</title>
        <authorList>
            <person name="Pal Y."/>
            <person name="Verma A."/>
            <person name="Mual P."/>
            <person name="Srinivasan K."/>
        </authorList>
    </citation>
    <scope>NUCLEOTIDE SEQUENCE [LARGE SCALE GENOMIC DNA]</scope>
    <source>
        <strain evidence="1 2">Bhandara28</strain>
    </source>
</reference>
<proteinExistence type="predicted"/>
<evidence type="ECO:0000313" key="2">
    <source>
        <dbReference type="Proteomes" id="UP000180194"/>
    </source>
</evidence>